<keyword evidence="3" id="KW-1185">Reference proteome</keyword>
<dbReference type="AlphaFoldDB" id="A0A9X2E9W4"/>
<name>A0A9X2E9W4_9NOCA</name>
<sequence>MAARSVPRPPFSTDLLADLHADNLAPELSAQLWPQVREDPQALSFLCDLDEVRGELRMLANDSRVYHPIPTHVSARLDRLLDDLSQGRAPEEHVATVHRLPVGPRPADPESGAPPTTRPMPVVEQPEPTEPTPLERRRSRRLRWITAAAAAVAILTSSLVAVDALRERDAPPTALPPSPTPTIGSDDDLPMGTILAAMGRKDVSGPLSVPGALGACVAAIVPKREVLGSMNINYRGQPAVLVLLTGPQPPKITVLVVGADCTPEHPNKLTLKDIGSS</sequence>
<comment type="caution">
    <text evidence="2">The sequence shown here is derived from an EMBL/GenBank/DDBJ whole genome shotgun (WGS) entry which is preliminary data.</text>
</comment>
<reference evidence="2" key="1">
    <citation type="submission" date="2022-06" db="EMBL/GenBank/DDBJ databases">
        <title>Novel species in genus nocardia.</title>
        <authorList>
            <person name="Li F."/>
        </authorList>
    </citation>
    <scope>NUCLEOTIDE SEQUENCE</scope>
    <source>
        <strain evidence="2">CDC141</strain>
    </source>
</reference>
<evidence type="ECO:0008006" key="4">
    <source>
        <dbReference type="Google" id="ProtNLM"/>
    </source>
</evidence>
<proteinExistence type="predicted"/>
<organism evidence="2 3">
    <name type="scientific">Nocardia pulmonis</name>
    <dbReference type="NCBI Taxonomy" id="2951408"/>
    <lineage>
        <taxon>Bacteria</taxon>
        <taxon>Bacillati</taxon>
        <taxon>Actinomycetota</taxon>
        <taxon>Actinomycetes</taxon>
        <taxon>Mycobacteriales</taxon>
        <taxon>Nocardiaceae</taxon>
        <taxon>Nocardia</taxon>
    </lineage>
</organism>
<evidence type="ECO:0000313" key="2">
    <source>
        <dbReference type="EMBL" id="MCM6776984.1"/>
    </source>
</evidence>
<evidence type="ECO:0000313" key="3">
    <source>
        <dbReference type="Proteomes" id="UP001139157"/>
    </source>
</evidence>
<gene>
    <name evidence="2" type="ORF">NDR86_26195</name>
</gene>
<protein>
    <recommendedName>
        <fullName evidence="4">Anti-sigma-M factor RsmA</fullName>
    </recommendedName>
</protein>
<accession>A0A9X2E9W4</accession>
<evidence type="ECO:0000256" key="1">
    <source>
        <dbReference type="SAM" id="MobiDB-lite"/>
    </source>
</evidence>
<dbReference type="Proteomes" id="UP001139157">
    <property type="component" value="Unassembled WGS sequence"/>
</dbReference>
<dbReference type="EMBL" id="JAMRXG010000012">
    <property type="protein sequence ID" value="MCM6776984.1"/>
    <property type="molecule type" value="Genomic_DNA"/>
</dbReference>
<feature type="region of interest" description="Disordered" evidence="1">
    <location>
        <begin position="169"/>
        <end position="188"/>
    </location>
</feature>
<feature type="region of interest" description="Disordered" evidence="1">
    <location>
        <begin position="100"/>
        <end position="138"/>
    </location>
</feature>
<dbReference type="RefSeq" id="WP_251915537.1">
    <property type="nucleotide sequence ID" value="NZ_JAMRXG010000012.1"/>
</dbReference>